<comment type="caution">
    <text evidence="1">The sequence shown here is derived from an EMBL/GenBank/DDBJ whole genome shotgun (WGS) entry which is preliminary data.</text>
</comment>
<organism evidence="1 2">
    <name type="scientific">Actinoalloteichus caeruleus DSM 43889</name>
    <dbReference type="NCBI Taxonomy" id="1120930"/>
    <lineage>
        <taxon>Bacteria</taxon>
        <taxon>Bacillati</taxon>
        <taxon>Actinomycetota</taxon>
        <taxon>Actinomycetes</taxon>
        <taxon>Pseudonocardiales</taxon>
        <taxon>Pseudonocardiaceae</taxon>
        <taxon>Actinoalloteichus</taxon>
        <taxon>Actinoalloteichus cyanogriseus</taxon>
    </lineage>
</organism>
<proteinExistence type="predicted"/>
<name>A0ABT1JNI5_ACTCY</name>
<protein>
    <submittedName>
        <fullName evidence="1">L-rhamnose mutarotase</fullName>
    </submittedName>
</protein>
<dbReference type="SUPFAM" id="SSF54909">
    <property type="entry name" value="Dimeric alpha+beta barrel"/>
    <property type="match status" value="1"/>
</dbReference>
<keyword evidence="2" id="KW-1185">Reference proteome</keyword>
<dbReference type="Pfam" id="PF05336">
    <property type="entry name" value="rhaM"/>
    <property type="match status" value="1"/>
</dbReference>
<gene>
    <name evidence="1" type="ORF">G443_004355</name>
</gene>
<dbReference type="Gene3D" id="3.30.70.100">
    <property type="match status" value="1"/>
</dbReference>
<dbReference type="InterPro" id="IPR011008">
    <property type="entry name" value="Dimeric_a/b-barrel"/>
</dbReference>
<evidence type="ECO:0000313" key="2">
    <source>
        <dbReference type="Proteomes" id="UP000791080"/>
    </source>
</evidence>
<dbReference type="PANTHER" id="PTHR34389">
    <property type="entry name" value="L-RHAMNOSE MUTAROTASE"/>
    <property type="match status" value="1"/>
</dbReference>
<dbReference type="Proteomes" id="UP000791080">
    <property type="component" value="Unassembled WGS sequence"/>
</dbReference>
<evidence type="ECO:0000313" key="1">
    <source>
        <dbReference type="EMBL" id="MCP2334085.1"/>
    </source>
</evidence>
<reference evidence="1 2" key="1">
    <citation type="submission" date="2013-07" db="EMBL/GenBank/DDBJ databases">
        <authorList>
            <consortium name="DOE Joint Genome Institute"/>
            <person name="Reeve W."/>
            <person name="Huntemann M."/>
            <person name="Han J."/>
            <person name="Chen A."/>
            <person name="Kyrpides N."/>
            <person name="Mavromatis K."/>
            <person name="Markowitz V."/>
            <person name="Palaniappan K."/>
            <person name="Ivanova N."/>
            <person name="Schaumberg A."/>
            <person name="Pati A."/>
            <person name="Liolios K."/>
            <person name="Nordberg H.P."/>
            <person name="Cantor M.N."/>
            <person name="Hua S.X."/>
            <person name="Woyke T."/>
        </authorList>
    </citation>
    <scope>NUCLEOTIDE SEQUENCE [LARGE SCALE GENOMIC DNA]</scope>
    <source>
        <strain evidence="1 2">DSM 43889</strain>
    </source>
</reference>
<accession>A0ABT1JNI5</accession>
<dbReference type="InterPro" id="IPR008000">
    <property type="entry name" value="Rham/fucose_mutarotase"/>
</dbReference>
<dbReference type="EMBL" id="AUBJ02000001">
    <property type="protein sequence ID" value="MCP2334085.1"/>
    <property type="molecule type" value="Genomic_DNA"/>
</dbReference>
<sequence>MRRVAQVIRVRPEMLAEYRRLHEEVWPAVLDRIRHANIRNYSIHLRDDLLFSYFEYHGTDLAADLASMAEDPVTQRWWRLTDPCQRPLASAGPGEWWAPAEQVFLMEE</sequence>
<dbReference type="RefSeq" id="WP_026418572.1">
    <property type="nucleotide sequence ID" value="NZ_AUBJ02000001.1"/>
</dbReference>
<dbReference type="PANTHER" id="PTHR34389:SF2">
    <property type="entry name" value="L-RHAMNOSE MUTAROTASE"/>
    <property type="match status" value="1"/>
</dbReference>
<reference evidence="1 2" key="2">
    <citation type="submission" date="2022-06" db="EMBL/GenBank/DDBJ databases">
        <title>Genomic Encyclopedia of Type Strains, Phase I: the one thousand microbial genomes (KMG-I) project.</title>
        <authorList>
            <person name="Kyrpides N."/>
        </authorList>
    </citation>
    <scope>NUCLEOTIDE SEQUENCE [LARGE SCALE GENOMIC DNA]</scope>
    <source>
        <strain evidence="1 2">DSM 43889</strain>
    </source>
</reference>